<comment type="caution">
    <text evidence="2">The sequence shown here is derived from an EMBL/GenBank/DDBJ whole genome shotgun (WGS) entry which is preliminary data.</text>
</comment>
<evidence type="ECO:0000259" key="1">
    <source>
        <dbReference type="SMART" id="SM00382"/>
    </source>
</evidence>
<dbReference type="Pfam" id="PF13401">
    <property type="entry name" value="AAA_22"/>
    <property type="match status" value="1"/>
</dbReference>
<reference evidence="2 3" key="1">
    <citation type="journal article" date="2019" name="ISME J.">
        <title>Genome analyses of uncultured TG2/ZB3 bacteria in 'Margulisbacteria' specifically attached to ectosymbiotic spirochetes of protists in the termite gut.</title>
        <authorList>
            <person name="Utami Y.D."/>
            <person name="Kuwahara H."/>
            <person name="Igai K."/>
            <person name="Murakami T."/>
            <person name="Sugaya K."/>
            <person name="Morikawa T."/>
            <person name="Nagura Y."/>
            <person name="Yuki M."/>
            <person name="Deevong P."/>
            <person name="Inoue T."/>
            <person name="Kihara K."/>
            <person name="Lo N."/>
            <person name="Yamada A."/>
            <person name="Ohkuma M."/>
            <person name="Hongoh Y."/>
        </authorList>
    </citation>
    <scope>NUCLEOTIDE SEQUENCE [LARGE SCALE GENOMIC DNA]</scope>
    <source>
        <strain evidence="2">RsDinE6-01</strain>
    </source>
</reference>
<dbReference type="EMBL" id="BGZP01000001">
    <property type="protein sequence ID" value="GBR77386.1"/>
    <property type="molecule type" value="Genomic_DNA"/>
</dbReference>
<feature type="domain" description="AAA+ ATPase" evidence="1">
    <location>
        <begin position="102"/>
        <end position="236"/>
    </location>
</feature>
<sequence>MSKSSIEDFSSLFLSSEKKEQQGRSAVNNVIDKLISPERQNERQNNSAAAALDKESLSTLDLLNYFGMTENPFGDSVNIRYFYKSKEHWNIYQKMKMSVEQNISLAMVCGQSGIGKTLITQLLLMNLDQEKYQTIVVLVSPGMTKSALLKEILLELELGHLLKNASQTYDMIRILQDYVIGLYQKGKRLVIMIDEAHFLESSSLHILRTISNIELPEMKLVSILLFTEEIFLRRIKHESYNSLRNRMYVQEELFPFDFAEMKEYIRFRIRTSGGDPDTLFEPDTYPILHTATAGIAREVNNLCFNALTEAYLSKQKTISNRLLLNCL</sequence>
<dbReference type="SMART" id="SM00382">
    <property type="entry name" value="AAA"/>
    <property type="match status" value="1"/>
</dbReference>
<dbReference type="SUPFAM" id="SSF52540">
    <property type="entry name" value="P-loop containing nucleoside triphosphate hydrolases"/>
    <property type="match status" value="1"/>
</dbReference>
<gene>
    <name evidence="2" type="primary">exeA</name>
    <name evidence="2" type="ORF">RDn1_045</name>
</gene>
<evidence type="ECO:0000313" key="2">
    <source>
        <dbReference type="EMBL" id="GBR77386.1"/>
    </source>
</evidence>
<dbReference type="PANTHER" id="PTHR35894">
    <property type="entry name" value="GENERAL SECRETION PATHWAY PROTEIN A-RELATED"/>
    <property type="match status" value="1"/>
</dbReference>
<protein>
    <submittedName>
        <fullName evidence="2">Type II secretory pathway component ExeA</fullName>
    </submittedName>
</protein>
<dbReference type="AlphaFoldDB" id="A0A388TJY8"/>
<organism evidence="2 3">
    <name type="scientific">Candidatus Termititenax dinenymphae</name>
    <dbReference type="NCBI Taxonomy" id="2218523"/>
    <lineage>
        <taxon>Bacteria</taxon>
        <taxon>Bacillati</taxon>
        <taxon>Candidatus Margulisiibacteriota</taxon>
        <taxon>Candidatus Termititenacia</taxon>
        <taxon>Candidatus Termititenacales</taxon>
        <taxon>Candidatus Termititenacaceae</taxon>
        <taxon>Candidatus Termititenax</taxon>
    </lineage>
</organism>
<keyword evidence="3" id="KW-1185">Reference proteome</keyword>
<dbReference type="InterPro" id="IPR049945">
    <property type="entry name" value="AAA_22"/>
</dbReference>
<proteinExistence type="predicted"/>
<dbReference type="Proteomes" id="UP000282196">
    <property type="component" value="Unassembled WGS sequence"/>
</dbReference>
<evidence type="ECO:0000313" key="3">
    <source>
        <dbReference type="Proteomes" id="UP000282196"/>
    </source>
</evidence>
<dbReference type="InterPro" id="IPR052026">
    <property type="entry name" value="ExeA_AAA_ATPase_DNA-bind"/>
</dbReference>
<dbReference type="Gene3D" id="3.40.50.300">
    <property type="entry name" value="P-loop containing nucleotide triphosphate hydrolases"/>
    <property type="match status" value="1"/>
</dbReference>
<dbReference type="InterPro" id="IPR003593">
    <property type="entry name" value="AAA+_ATPase"/>
</dbReference>
<name>A0A388TJY8_9BACT</name>
<accession>A0A388TJY8</accession>
<dbReference type="InterPro" id="IPR027417">
    <property type="entry name" value="P-loop_NTPase"/>
</dbReference>
<dbReference type="PANTHER" id="PTHR35894:SF1">
    <property type="entry name" value="PHOSPHORIBULOKINASE _ URIDINE KINASE FAMILY"/>
    <property type="match status" value="1"/>
</dbReference>
<dbReference type="GO" id="GO:0016887">
    <property type="term" value="F:ATP hydrolysis activity"/>
    <property type="evidence" value="ECO:0007669"/>
    <property type="project" value="InterPro"/>
</dbReference>